<comment type="caution">
    <text evidence="2">The sequence shown here is derived from an EMBL/GenBank/DDBJ whole genome shotgun (WGS) entry which is preliminary data.</text>
</comment>
<dbReference type="Proteomes" id="UP001187682">
    <property type="component" value="Unassembled WGS sequence"/>
</dbReference>
<feature type="transmembrane region" description="Helical" evidence="1">
    <location>
        <begin position="370"/>
        <end position="395"/>
    </location>
</feature>
<accession>A0AAE8MZD6</accession>
<keyword evidence="1" id="KW-0472">Membrane</keyword>
<feature type="transmembrane region" description="Helical" evidence="1">
    <location>
        <begin position="415"/>
        <end position="439"/>
    </location>
</feature>
<keyword evidence="1" id="KW-0812">Transmembrane</keyword>
<proteinExistence type="predicted"/>
<dbReference type="EMBL" id="ONZQ02000008">
    <property type="protein sequence ID" value="SPO03621.1"/>
    <property type="molecule type" value="Genomic_DNA"/>
</dbReference>
<gene>
    <name evidence="2" type="ORF">DNG_06304</name>
</gene>
<evidence type="ECO:0000313" key="3">
    <source>
        <dbReference type="Proteomes" id="UP001187682"/>
    </source>
</evidence>
<evidence type="ECO:0000256" key="1">
    <source>
        <dbReference type="SAM" id="Phobius"/>
    </source>
</evidence>
<name>A0AAE8MZD6_9PEZI</name>
<evidence type="ECO:0008006" key="4">
    <source>
        <dbReference type="Google" id="ProtNLM"/>
    </source>
</evidence>
<dbReference type="AlphaFoldDB" id="A0AAE8MZD6"/>
<organism evidence="2 3">
    <name type="scientific">Cephalotrichum gorgonifer</name>
    <dbReference type="NCBI Taxonomy" id="2041049"/>
    <lineage>
        <taxon>Eukaryota</taxon>
        <taxon>Fungi</taxon>
        <taxon>Dikarya</taxon>
        <taxon>Ascomycota</taxon>
        <taxon>Pezizomycotina</taxon>
        <taxon>Sordariomycetes</taxon>
        <taxon>Hypocreomycetidae</taxon>
        <taxon>Microascales</taxon>
        <taxon>Microascaceae</taxon>
        <taxon>Cephalotrichum</taxon>
    </lineage>
</organism>
<sequence>MEELYRHLGSSSLWSERERDWSLSGGTDIWRGQASGRVSVRHRQNIGADNFAAWLSEDPQKGGGSSSAGSERLSRFARIVFAGAAPRLENTSGDGLVQAAIDSFGLRLAHAYALSCVAGVISLPVRHQAGGEVRTYAVTYHPKLVAIWSSTCHGGASPPSTPATYGYVYPTRTTHAVIFAGKEEQAGLKTLLEAPWWDAAVAAHPMFPCLLCGLMLSQSADATQAAIKADIRYLEAHTGHHTFASRRGTPAATGKELAQLSALASGRAGKLASTARKIRVARELQAFTIEHAREGDMATGGLVEHHARLVDKRLQMQMLDNEYTVERAKIQMDALFNLISQKDSLVGQQTARTSQVVAQSSLQDSSSMKALALVACLFLPGNFVAALFSAPLFSWNDPRDDAEAKRTGLGITPQFNLFWAISVPLTAAVFIAYTAWLVFQKRRWRDMKRDFEAIAHGDSVDPISRSSSYYAVEEGRAGEPSGLSK</sequence>
<evidence type="ECO:0000313" key="2">
    <source>
        <dbReference type="EMBL" id="SPO03621.1"/>
    </source>
</evidence>
<dbReference type="Gene3D" id="1.20.58.340">
    <property type="entry name" value="Magnesium transport protein CorA, transmembrane region"/>
    <property type="match status" value="1"/>
</dbReference>
<keyword evidence="3" id="KW-1185">Reference proteome</keyword>
<protein>
    <recommendedName>
        <fullName evidence="4">CorA domain-containing protein</fullName>
    </recommendedName>
</protein>
<reference evidence="2" key="1">
    <citation type="submission" date="2018-03" db="EMBL/GenBank/DDBJ databases">
        <authorList>
            <person name="Guldener U."/>
        </authorList>
    </citation>
    <scope>NUCLEOTIDE SEQUENCE</scope>
</reference>
<keyword evidence="1" id="KW-1133">Transmembrane helix</keyword>